<gene>
    <name evidence="1" type="ORF">D0Y53_06605</name>
</gene>
<comment type="caution">
    <text evidence="1">The sequence shown here is derived from an EMBL/GenBank/DDBJ whole genome shotgun (WGS) entry which is preliminary data.</text>
</comment>
<sequence length="199" mass="22095">MAATIEHMAARGIAAPAELLSARDALLVARQFDRARRFTDAHAAAQLTPLPGILGADADFDGQPTLWQMDVDGDTLERRPMDTGPLQIVVLAGCHFSADAARDIVADPVLGPLFRQHGHWLSLPPGQEDLQAVRDWNREHPQTPMEMLYDRSEWPIFTDWRMPTFYVIRDGRTLGSMAGWSSSSRAELTALLRRTGLLP</sequence>
<name>A0A372DNA9_9GAMM</name>
<organism evidence="1 2">
    <name type="scientific">Cognatiluteimonas weifangensis</name>
    <dbReference type="NCBI Taxonomy" id="2303539"/>
    <lineage>
        <taxon>Bacteria</taxon>
        <taxon>Pseudomonadati</taxon>
        <taxon>Pseudomonadota</taxon>
        <taxon>Gammaproteobacteria</taxon>
        <taxon>Lysobacterales</taxon>
        <taxon>Lysobacteraceae</taxon>
        <taxon>Cognatiluteimonas</taxon>
    </lineage>
</organism>
<reference evidence="1 2" key="1">
    <citation type="submission" date="2018-08" db="EMBL/GenBank/DDBJ databases">
        <title>Lysobacter weifangensis sp. nov., a new member of the family 'Xanthomonadaceae', isolated from soil in a farmland.</title>
        <authorList>
            <person name="Zhao H."/>
        </authorList>
    </citation>
    <scope>NUCLEOTIDE SEQUENCE [LARGE SCALE GENOMIC DNA]</scope>
    <source>
        <strain evidence="1 2">WF-2</strain>
    </source>
</reference>
<protein>
    <submittedName>
        <fullName evidence="1">Uncharacterized protein</fullName>
    </submittedName>
</protein>
<dbReference type="EMBL" id="QVPD01000005">
    <property type="protein sequence ID" value="RFP60812.1"/>
    <property type="molecule type" value="Genomic_DNA"/>
</dbReference>
<evidence type="ECO:0000313" key="1">
    <source>
        <dbReference type="EMBL" id="RFP60812.1"/>
    </source>
</evidence>
<dbReference type="AlphaFoldDB" id="A0A372DNA9"/>
<dbReference type="Proteomes" id="UP000262917">
    <property type="component" value="Unassembled WGS sequence"/>
</dbReference>
<accession>A0A372DNA9</accession>
<proteinExistence type="predicted"/>
<evidence type="ECO:0000313" key="2">
    <source>
        <dbReference type="Proteomes" id="UP000262917"/>
    </source>
</evidence>
<keyword evidence="2" id="KW-1185">Reference proteome</keyword>